<dbReference type="InterPro" id="IPR009097">
    <property type="entry name" value="Cyclic_Pdiesterase"/>
</dbReference>
<dbReference type="InterPro" id="IPR004175">
    <property type="entry name" value="RNA_CPDase"/>
</dbReference>
<dbReference type="SUPFAM" id="SSF55144">
    <property type="entry name" value="LigT-like"/>
    <property type="match status" value="1"/>
</dbReference>
<sequence length="193" mass="21544">MNAINQVRLFVAVPVLSGIKHAVAGWIDEIKSHLPFRKWVHHEDLHITLQFLGDTPSERVPHITQALEEISAVSTPLSLRVESLGFFGRPTQPAVLWAGVGGDVEGLHSLQQRVVSALMPLGFMPEERTFHPHLTLARNYTSTAPFDLNKLSDFPIPPSLQGDLLEWKSKEVTLYRSHLNKLPMYEAISVISG</sequence>
<dbReference type="GO" id="GO:0016874">
    <property type="term" value="F:ligase activity"/>
    <property type="evidence" value="ECO:0007669"/>
    <property type="project" value="UniProtKB-KW"/>
</dbReference>
<dbReference type="EC" id="3.1.4.58" evidence="2"/>
<feature type="short sequence motif" description="HXTX 1" evidence="2">
    <location>
        <begin position="46"/>
        <end position="49"/>
    </location>
</feature>
<comment type="caution">
    <text evidence="3">The sequence shown here is derived from an EMBL/GenBank/DDBJ whole genome shotgun (WGS) entry which is preliminary data.</text>
</comment>
<accession>A0ABS4IRE3</accession>
<dbReference type="RefSeq" id="WP_209970417.1">
    <property type="nucleotide sequence ID" value="NZ_JAGGLB010000003.1"/>
</dbReference>
<protein>
    <recommendedName>
        <fullName evidence="2">RNA 2',3'-cyclic phosphodiesterase</fullName>
        <shortName evidence="2">RNA 2',3'-CPDase</shortName>
        <ecNumber evidence="2">3.1.4.58</ecNumber>
    </recommendedName>
</protein>
<reference evidence="3 4" key="1">
    <citation type="submission" date="2021-03" db="EMBL/GenBank/DDBJ databases">
        <title>Genomic Encyclopedia of Type Strains, Phase IV (KMG-IV): sequencing the most valuable type-strain genomes for metagenomic binning, comparative biology and taxonomic classification.</title>
        <authorList>
            <person name="Goeker M."/>
        </authorList>
    </citation>
    <scope>NUCLEOTIDE SEQUENCE [LARGE SCALE GENOMIC DNA]</scope>
    <source>
        <strain evidence="3 4">DSM 26048</strain>
    </source>
</reference>
<dbReference type="Pfam" id="PF13563">
    <property type="entry name" value="2_5_RNA_ligase2"/>
    <property type="match status" value="1"/>
</dbReference>
<dbReference type="HAMAP" id="MF_01940">
    <property type="entry name" value="RNA_CPDase"/>
    <property type="match status" value="1"/>
</dbReference>
<dbReference type="Gene3D" id="3.90.1140.10">
    <property type="entry name" value="Cyclic phosphodiesterase"/>
    <property type="match status" value="1"/>
</dbReference>
<feature type="active site" description="Proton donor" evidence="2">
    <location>
        <position position="46"/>
    </location>
</feature>
<name>A0ABS4IRE3_9BACL</name>
<dbReference type="Proteomes" id="UP001519287">
    <property type="component" value="Unassembled WGS sequence"/>
</dbReference>
<keyword evidence="4" id="KW-1185">Reference proteome</keyword>
<evidence type="ECO:0000256" key="2">
    <source>
        <dbReference type="HAMAP-Rule" id="MF_01940"/>
    </source>
</evidence>
<keyword evidence="1 2" id="KW-0378">Hydrolase</keyword>
<comment type="function">
    <text evidence="2">Hydrolyzes RNA 2',3'-cyclic phosphodiester to an RNA 2'-phosphomonoester.</text>
</comment>
<dbReference type="NCBIfam" id="TIGR02258">
    <property type="entry name" value="2_5_ligase"/>
    <property type="match status" value="1"/>
</dbReference>
<proteinExistence type="inferred from homology"/>
<evidence type="ECO:0000313" key="3">
    <source>
        <dbReference type="EMBL" id="MBP1989581.1"/>
    </source>
</evidence>
<feature type="active site" description="Proton acceptor" evidence="2">
    <location>
        <position position="133"/>
    </location>
</feature>
<organism evidence="3 4">
    <name type="scientific">Paenibacillus eucommiae</name>
    <dbReference type="NCBI Taxonomy" id="1355755"/>
    <lineage>
        <taxon>Bacteria</taxon>
        <taxon>Bacillati</taxon>
        <taxon>Bacillota</taxon>
        <taxon>Bacilli</taxon>
        <taxon>Bacillales</taxon>
        <taxon>Paenibacillaceae</taxon>
        <taxon>Paenibacillus</taxon>
    </lineage>
</organism>
<keyword evidence="3" id="KW-0436">Ligase</keyword>
<dbReference type="PANTHER" id="PTHR35561:SF1">
    <property type="entry name" value="RNA 2',3'-CYCLIC PHOSPHODIESTERASE"/>
    <property type="match status" value="1"/>
</dbReference>
<comment type="catalytic activity">
    <reaction evidence="2">
        <text>a 3'-end 2',3'-cyclophospho-ribonucleotide-RNA + H2O = a 3'-end 2'-phospho-ribonucleotide-RNA + H(+)</text>
        <dbReference type="Rhea" id="RHEA:11828"/>
        <dbReference type="Rhea" id="RHEA-COMP:10464"/>
        <dbReference type="Rhea" id="RHEA-COMP:17353"/>
        <dbReference type="ChEBI" id="CHEBI:15377"/>
        <dbReference type="ChEBI" id="CHEBI:15378"/>
        <dbReference type="ChEBI" id="CHEBI:83064"/>
        <dbReference type="ChEBI" id="CHEBI:173113"/>
        <dbReference type="EC" id="3.1.4.58"/>
    </reaction>
</comment>
<dbReference type="PANTHER" id="PTHR35561">
    <property type="entry name" value="RNA 2',3'-CYCLIC PHOSPHODIESTERASE"/>
    <property type="match status" value="1"/>
</dbReference>
<evidence type="ECO:0000256" key="1">
    <source>
        <dbReference type="ARBA" id="ARBA00022801"/>
    </source>
</evidence>
<feature type="short sequence motif" description="HXTX 2" evidence="2">
    <location>
        <begin position="133"/>
        <end position="136"/>
    </location>
</feature>
<evidence type="ECO:0000313" key="4">
    <source>
        <dbReference type="Proteomes" id="UP001519287"/>
    </source>
</evidence>
<dbReference type="EMBL" id="JAGGLB010000003">
    <property type="protein sequence ID" value="MBP1989581.1"/>
    <property type="molecule type" value="Genomic_DNA"/>
</dbReference>
<comment type="similarity">
    <text evidence="2">Belongs to the 2H phosphoesterase superfamily. ThpR family.</text>
</comment>
<gene>
    <name evidence="3" type="ORF">J2Z66_001179</name>
</gene>